<proteinExistence type="predicted"/>
<dbReference type="Gene3D" id="1.25.40.470">
    <property type="match status" value="1"/>
</dbReference>
<evidence type="ECO:0000256" key="2">
    <source>
        <dbReference type="ARBA" id="ARBA00022574"/>
    </source>
</evidence>
<dbReference type="InterPro" id="IPR011047">
    <property type="entry name" value="Quinoprotein_ADH-like_sf"/>
</dbReference>
<protein>
    <submittedName>
        <fullName evidence="6">Intraflagellar transport protein</fullName>
    </submittedName>
</protein>
<keyword evidence="4" id="KW-0969">Cilium</keyword>
<dbReference type="PANTHER" id="PTHR15722">
    <property type="entry name" value="IFT140/172-RELATED"/>
    <property type="match status" value="1"/>
</dbReference>
<evidence type="ECO:0000256" key="3">
    <source>
        <dbReference type="ARBA" id="ARBA00022737"/>
    </source>
</evidence>
<sequence length="1622" mass="182373">FLADITQKVVVNSIDSGQALAQIQMRSSCIYTDAASNPSGNGVMLAGQSGLQYISLVSQNPFIVQHDVQSSLELNQMNDSTTTITSICWRPDASVISVAFSNGQIDAITPSLSSQIYCGVEIMKTAPNKSQLRLRNFSSKTQNFPPGILEMSLQNSSEIQKIRAYPKNLFTDCAKNGEYKKPMYVIAQGEKSICVYSFDTDQMCEINVQMGQNDRLYFDVGVKRILVHANVQLGEFTVVYLPLNSQQKAITFSTVRNCSYAVESLISCSPQLESRKVIVVCHLGEDRSEFMVTELSPPDEADDFTEPLSIICRMKHNRIIDWIDMAPSGKYAIIRDVSGAIMVFVIATQQLIDISPTLGNGIVMWATPFDVIIAQEAADSPIIVYYNPGDVEDKPQLINVPGDNQGWTLSSIDNSQIQTSGARTSASMHAIITRHDGQKSVPLPLDQDLLLFNMMMQTSEVTGACILLTKSNCTNKNQWLRLCQLALEKHQFMVCSRCYAALNDLGLSKYAREIHQNLKQKRQEFESEFQFQTYCDAQVALLKADLDSYDRLLIQCGQQKEAIQIYRELHLHHRAENIAPESEKEKLHNESIDWLIQTKQSTLAAQLKAQKGDFRGALELLMNDKAYLSAFELCQKIIAQNPTALSQHILESLASSLESSQHFLQAGYLIKNSDPIRALSLMRRGKQYNEAILLARQSQPNECVFIEKEWAEHLFQTGHYSEAITHFIEAREIRKAVDCALKAANYDAAEKLLLETNVDNQFELCLRLAEAKYLQGEIDSAVEWFRRSDQALLAVAALNSVGRFEDAVKICAKCFPQSNAYDVILQEARRIIKIEEKKTMTAIGGQITPSSILQKMESMSSVHGVLAAKDLLTAAGMFDQATEILQAYNLWDELVQFAKEHKVKNIAEILENAAENKKKKNDLRGCAILYAELAFEIFKSQKEVNSLLVKSLQISTSIFIDLNMFEDAMNIAKKCNNTEFLVNVSLQWIQSQPNQFQNIVSQLIKLQKLDVAIASAVKNKMFDVAMQLADSSLQPEETKKDIWNRQAKIFELEGKLQEAEHAYMTAGKPVEALSMYIDVQKWVDAEKVINNMPMGENKEKGIRMIKEGRAKTLLAEGKYKEAEQLYIEMNLIEEMIKHYEDRQMWQEATRLAKEHDRRDLTLKTQDKFAEYEKRKQVGNLPKQSTLSEKIAEKEMESRRKQQEYTVTTATGLKGELIQGCMQGGDAYLLTMLTRSSQLAEMILLGQAQEDKIQEDLVILEGQTPHMEIYGTKERFAILAVNYLVKGIPSSLINGGSSKSNISPIISANADKEKLLVITKAILSLEFSEEDYSKRLQLESTSDGIYSKMKQILLSYRQNVLSTQKGQQLYGLNKSQIIPGDENLSRCFNALHLIIQSAYTLQLQNTPQNTKEKCQILSALARYCDLIPVDRCLCMAGIQCKKMYQMLLNETAPAAVNLKKMYGSTAFVFLNRFMDIQELKPGQSTAVVDSQDIRGTGIPTECVMPIVQFANQKTQDEIRSFIMQISVNTELEQSLPVEDCPHGCGAQRWITSVQCTKCKNSSPVCCITGQHVVIPSRKAIPSKPACNNCGCYARPMPWNQYVSKTKNCPVCKEMGNVIDNRDK</sequence>
<keyword evidence="2" id="KW-0853">WD repeat</keyword>
<gene>
    <name evidence="6" type="ORF">TPC1_13354</name>
</gene>
<comment type="subcellular location">
    <subcellularLocation>
        <location evidence="1">Cell projection</location>
        <location evidence="1">Cilium</location>
    </subcellularLocation>
</comment>
<name>A0A146KBB0_9EUKA</name>
<dbReference type="GO" id="GO:0030992">
    <property type="term" value="C:intraciliary transport particle B"/>
    <property type="evidence" value="ECO:0007669"/>
    <property type="project" value="TreeGrafter"/>
</dbReference>
<evidence type="ECO:0000256" key="1">
    <source>
        <dbReference type="ARBA" id="ARBA00004138"/>
    </source>
</evidence>
<keyword evidence="3" id="KW-0677">Repeat</keyword>
<dbReference type="GO" id="GO:0042073">
    <property type="term" value="P:intraciliary transport"/>
    <property type="evidence" value="ECO:0007669"/>
    <property type="project" value="TreeGrafter"/>
</dbReference>
<evidence type="ECO:0000256" key="5">
    <source>
        <dbReference type="ARBA" id="ARBA00023273"/>
    </source>
</evidence>
<dbReference type="GO" id="GO:0036064">
    <property type="term" value="C:ciliary basal body"/>
    <property type="evidence" value="ECO:0007669"/>
    <property type="project" value="TreeGrafter"/>
</dbReference>
<dbReference type="EMBL" id="GDID01002494">
    <property type="protein sequence ID" value="JAP94112.1"/>
    <property type="molecule type" value="Transcribed_RNA"/>
</dbReference>
<dbReference type="SUPFAM" id="SSF48452">
    <property type="entry name" value="TPR-like"/>
    <property type="match status" value="1"/>
</dbReference>
<dbReference type="GO" id="GO:0005930">
    <property type="term" value="C:axoneme"/>
    <property type="evidence" value="ECO:0007669"/>
    <property type="project" value="TreeGrafter"/>
</dbReference>
<reference evidence="6" key="1">
    <citation type="submission" date="2015-07" db="EMBL/GenBank/DDBJ databases">
        <title>Adaptation to a free-living lifestyle via gene acquisitions in the diplomonad Trepomonas sp. PC1.</title>
        <authorList>
            <person name="Xu F."/>
            <person name="Jerlstrom-Hultqvist J."/>
            <person name="Kolisko M."/>
            <person name="Simpson A.G.B."/>
            <person name="Roger A.J."/>
            <person name="Svard S.G."/>
            <person name="Andersson J.O."/>
        </authorList>
    </citation>
    <scope>NUCLEOTIDE SEQUENCE</scope>
    <source>
        <strain evidence="6">PC1</strain>
    </source>
</reference>
<keyword evidence="6" id="KW-0282">Flagellum</keyword>
<dbReference type="PANTHER" id="PTHR15722:SF2">
    <property type="entry name" value="INTRAFLAGELLAR TRANSPORT PROTEIN 172 HOMOLOG"/>
    <property type="match status" value="1"/>
</dbReference>
<dbReference type="InterPro" id="IPR011990">
    <property type="entry name" value="TPR-like_helical_dom_sf"/>
</dbReference>
<evidence type="ECO:0000313" key="6">
    <source>
        <dbReference type="EMBL" id="JAP94112.1"/>
    </source>
</evidence>
<accession>A0A146KBB0</accession>
<evidence type="ECO:0000256" key="4">
    <source>
        <dbReference type="ARBA" id="ARBA00023069"/>
    </source>
</evidence>
<organism evidence="6">
    <name type="scientific">Trepomonas sp. PC1</name>
    <dbReference type="NCBI Taxonomy" id="1076344"/>
    <lineage>
        <taxon>Eukaryota</taxon>
        <taxon>Metamonada</taxon>
        <taxon>Diplomonadida</taxon>
        <taxon>Hexamitidae</taxon>
        <taxon>Hexamitinae</taxon>
        <taxon>Trepomonas</taxon>
    </lineage>
</organism>
<keyword evidence="5" id="KW-0966">Cell projection</keyword>
<feature type="non-terminal residue" evidence="6">
    <location>
        <position position="1"/>
    </location>
</feature>
<dbReference type="SUPFAM" id="SSF50998">
    <property type="entry name" value="Quinoprotein alcohol dehydrogenase-like"/>
    <property type="match status" value="1"/>
</dbReference>